<dbReference type="PRINTS" id="PR00405">
    <property type="entry name" value="REVINTRACTNG"/>
</dbReference>
<evidence type="ECO:0000256" key="2">
    <source>
        <dbReference type="SAM" id="MobiDB-lite"/>
    </source>
</evidence>
<feature type="region of interest" description="Disordered" evidence="2">
    <location>
        <begin position="913"/>
        <end position="948"/>
    </location>
</feature>
<dbReference type="GO" id="GO:0005543">
    <property type="term" value="F:phospholipid binding"/>
    <property type="evidence" value="ECO:0007669"/>
    <property type="project" value="InterPro"/>
</dbReference>
<evidence type="ECO:0000259" key="3">
    <source>
        <dbReference type="PROSITE" id="PS50115"/>
    </source>
</evidence>
<protein>
    <submittedName>
        <fullName evidence="4">ArfGAP with dual PH domains</fullName>
    </submittedName>
</protein>
<gene>
    <name evidence="4" type="ORF">SEMRO_252_G099630.1</name>
</gene>
<feature type="region of interest" description="Disordered" evidence="2">
    <location>
        <begin position="161"/>
        <end position="408"/>
    </location>
</feature>
<comment type="caution">
    <text evidence="4">The sequence shown here is derived from an EMBL/GenBank/DDBJ whole genome shotgun (WGS) entry which is preliminary data.</text>
</comment>
<keyword evidence="1" id="KW-0862">Zinc</keyword>
<dbReference type="EMBL" id="CAICTM010000251">
    <property type="protein sequence ID" value="CAB9506055.1"/>
    <property type="molecule type" value="Genomic_DNA"/>
</dbReference>
<feature type="compositionally biased region" description="Basic and acidic residues" evidence="2">
    <location>
        <begin position="463"/>
        <end position="478"/>
    </location>
</feature>
<feature type="compositionally biased region" description="Basic and acidic residues" evidence="2">
    <location>
        <begin position="209"/>
        <end position="221"/>
    </location>
</feature>
<evidence type="ECO:0000256" key="1">
    <source>
        <dbReference type="PROSITE-ProRule" id="PRU00288"/>
    </source>
</evidence>
<feature type="compositionally biased region" description="Low complexity" evidence="2">
    <location>
        <begin position="499"/>
        <end position="512"/>
    </location>
</feature>
<dbReference type="InterPro" id="IPR044518">
    <property type="entry name" value="ARF_GAP_AGD11/12/13"/>
</dbReference>
<feature type="compositionally biased region" description="Basic and acidic residues" evidence="2">
    <location>
        <begin position="244"/>
        <end position="253"/>
    </location>
</feature>
<feature type="compositionally biased region" description="Basic and acidic residues" evidence="2">
    <location>
        <begin position="755"/>
        <end position="791"/>
    </location>
</feature>
<keyword evidence="1" id="KW-0863">Zinc-finger</keyword>
<feature type="compositionally biased region" description="Polar residues" evidence="2">
    <location>
        <begin position="480"/>
        <end position="492"/>
    </location>
</feature>
<dbReference type="GO" id="GO:0008270">
    <property type="term" value="F:zinc ion binding"/>
    <property type="evidence" value="ECO:0007669"/>
    <property type="project" value="UniProtKB-KW"/>
</dbReference>
<proteinExistence type="predicted"/>
<feature type="compositionally biased region" description="Low complexity" evidence="2">
    <location>
        <begin position="445"/>
        <end position="461"/>
    </location>
</feature>
<dbReference type="PROSITE" id="PS50115">
    <property type="entry name" value="ARFGAP"/>
    <property type="match status" value="1"/>
</dbReference>
<feature type="compositionally biased region" description="Basic and acidic residues" evidence="2">
    <location>
        <begin position="311"/>
        <end position="330"/>
    </location>
</feature>
<feature type="compositionally biased region" description="Acidic residues" evidence="2">
    <location>
        <begin position="827"/>
        <end position="836"/>
    </location>
</feature>
<dbReference type="InterPro" id="IPR001164">
    <property type="entry name" value="ArfGAP_dom"/>
</dbReference>
<dbReference type="PANTHER" id="PTHR46220">
    <property type="entry name" value="ADP-RIBOSYLATION FACTOR GTPASE-ACTIVATING PROTEIN AGD12"/>
    <property type="match status" value="1"/>
</dbReference>
<name>A0A9N8DPT9_9STRA</name>
<feature type="compositionally biased region" description="Low complexity" evidence="2">
    <location>
        <begin position="745"/>
        <end position="754"/>
    </location>
</feature>
<feature type="compositionally biased region" description="Acidic residues" evidence="2">
    <location>
        <begin position="809"/>
        <end position="818"/>
    </location>
</feature>
<dbReference type="SMART" id="SM00105">
    <property type="entry name" value="ArfGap"/>
    <property type="match status" value="1"/>
</dbReference>
<dbReference type="GO" id="GO:0005096">
    <property type="term" value="F:GTPase activator activity"/>
    <property type="evidence" value="ECO:0007669"/>
    <property type="project" value="InterPro"/>
</dbReference>
<evidence type="ECO:0000313" key="5">
    <source>
        <dbReference type="Proteomes" id="UP001153069"/>
    </source>
</evidence>
<dbReference type="Pfam" id="PF01412">
    <property type="entry name" value="ArfGap"/>
    <property type="match status" value="1"/>
</dbReference>
<accession>A0A9N8DPT9</accession>
<dbReference type="SUPFAM" id="SSF57863">
    <property type="entry name" value="ArfGap/RecO-like zinc finger"/>
    <property type="match status" value="1"/>
</dbReference>
<dbReference type="AlphaFoldDB" id="A0A9N8DPT9"/>
<feature type="domain" description="Arf-GAP" evidence="3">
    <location>
        <begin position="22"/>
        <end position="153"/>
    </location>
</feature>
<feature type="compositionally biased region" description="Polar residues" evidence="2">
    <location>
        <begin position="661"/>
        <end position="680"/>
    </location>
</feature>
<evidence type="ECO:0000313" key="4">
    <source>
        <dbReference type="EMBL" id="CAB9506055.1"/>
    </source>
</evidence>
<feature type="compositionally biased region" description="Basic and acidic residues" evidence="2">
    <location>
        <begin position="568"/>
        <end position="583"/>
    </location>
</feature>
<feature type="region of interest" description="Disordered" evidence="2">
    <location>
        <begin position="442"/>
        <end position="864"/>
    </location>
</feature>
<feature type="compositionally biased region" description="Basic residues" evidence="2">
    <location>
        <begin position="641"/>
        <end position="652"/>
    </location>
</feature>
<dbReference type="InterPro" id="IPR038508">
    <property type="entry name" value="ArfGAP_dom_sf"/>
</dbReference>
<organism evidence="4 5">
    <name type="scientific">Seminavis robusta</name>
    <dbReference type="NCBI Taxonomy" id="568900"/>
    <lineage>
        <taxon>Eukaryota</taxon>
        <taxon>Sar</taxon>
        <taxon>Stramenopiles</taxon>
        <taxon>Ochrophyta</taxon>
        <taxon>Bacillariophyta</taxon>
        <taxon>Bacillariophyceae</taxon>
        <taxon>Bacillariophycidae</taxon>
        <taxon>Naviculales</taxon>
        <taxon>Naviculaceae</taxon>
        <taxon>Seminavis</taxon>
    </lineage>
</organism>
<dbReference type="PANTHER" id="PTHR46220:SF1">
    <property type="entry name" value="ADP-RIBOSYLATION FACTOR GTPASE-ACTIVATING PROTEIN AGD12"/>
    <property type="match status" value="1"/>
</dbReference>
<keyword evidence="5" id="KW-1185">Reference proteome</keyword>
<dbReference type="Gene3D" id="1.10.220.150">
    <property type="entry name" value="Arf GTPase activating protein"/>
    <property type="match status" value="1"/>
</dbReference>
<feature type="compositionally biased region" description="Basic residues" evidence="2">
    <location>
        <begin position="285"/>
        <end position="296"/>
    </location>
</feature>
<sequence>MVTSLPGVLTKVTNPFGQSSKEVLQKRLMSAQERPENQVCSDCDEPDPEMACLLINPVDKGGAKLGVFCCEDCASAMTDLGRLVCEVKSTTLTQSEWTPEDVLAMENTGNELVSYIFEAQLSHDEREEERYKRGFHRHKYEILKFFSKAAYEERSTQIHRPAIEAKDEEKVKDVSDEKKKEKRDKKKDKDKTTTKSKKSAKKSKKKGKKTDDKETGKKTDSTADDDDASIVSIQDLLSGDEEQGPNKDERVNDGETSLSILNIQDGGEGEVTKSGGAKPEAVQSPHRRSVRRRRSARGLDQLEGGGTSSGNKDEPVRRRGSTRRLDKPDNTGDPLRSQSAHAPMRRRRSARGLEGDPLAGGSAHGPTRRKPRDPLSSHSAHVPRPRRKKDDKNAEKLASSTNEIVWNPLEALPSHESFNEKRDITQLAQISLTQLGFEDWDPHMSHASFASSNAADNATADEGAEKGDEANVVTDKDINGSPQASGCDSPTPQRGIRKSISSSASSTSKQRSLTPIRKQRSLTPLRKQRSKSPGPDGLKPTPTAVFPIRDLGDADDVERFQASFSSTRDARRNDRRARGEAKPSRQRSSSRQKLSQSLHALPSHALPSVQGNSVCSDAPSRQKKARSPRRDKDANRSVSGAKRRSSSSRRIGKSMGGLESENMTPQDADGQASNQKSSCSEDVIDSAQEFVYPDEIDEGSYTEHEQKPRRKLAAKRTVSGERNRAVPARSKSASTLLGRERRGPPGRSGSSTGLRDAKEPKESDVSNKARQPRDRDRRERRSAAQNRERVRAMMHRSLVDFADQVPDPGELEVDDEPEESKRSNSDSDSDGDSDSSESERSSFSAIDIIKKKTTGLVKKTAEQTTGLVKKTAGQTTGLMIKTAEQTTGLVKKTAGQTTGLVKKTTTGLIDTIRREREKRAHDAADGDNPMEDEGDSDKRTSLVTAGAG</sequence>
<reference evidence="4" key="1">
    <citation type="submission" date="2020-06" db="EMBL/GenBank/DDBJ databases">
        <authorList>
            <consortium name="Plant Systems Biology data submission"/>
        </authorList>
    </citation>
    <scope>NUCLEOTIDE SEQUENCE</scope>
    <source>
        <strain evidence="4">D6</strain>
    </source>
</reference>
<dbReference type="InterPro" id="IPR037278">
    <property type="entry name" value="ARFGAP/RecO"/>
</dbReference>
<keyword evidence="1" id="KW-0479">Metal-binding</keyword>
<feature type="compositionally biased region" description="Basic residues" evidence="2">
    <location>
        <begin position="194"/>
        <end position="208"/>
    </location>
</feature>
<dbReference type="Proteomes" id="UP001153069">
    <property type="component" value="Unassembled WGS sequence"/>
</dbReference>
<feature type="compositionally biased region" description="Basic and acidic residues" evidence="2">
    <location>
        <begin position="161"/>
        <end position="179"/>
    </location>
</feature>
<feature type="compositionally biased region" description="Basic and acidic residues" evidence="2">
    <location>
        <begin position="913"/>
        <end position="924"/>
    </location>
</feature>